<dbReference type="Proteomes" id="UP000243077">
    <property type="component" value="Chromosome"/>
</dbReference>
<dbReference type="EMBL" id="CP026923">
    <property type="protein sequence ID" value="AVG23648.1"/>
    <property type="molecule type" value="Genomic_DNA"/>
</dbReference>
<protein>
    <submittedName>
        <fullName evidence="5">ABC transport system ATP-binding protein LolD</fullName>
    </submittedName>
</protein>
<dbReference type="PROSITE" id="PS00211">
    <property type="entry name" value="ABC_TRANSPORTER_1"/>
    <property type="match status" value="1"/>
</dbReference>
<dbReference type="InterPro" id="IPR017871">
    <property type="entry name" value="ABC_transporter-like_CS"/>
</dbReference>
<dbReference type="GO" id="GO:0098796">
    <property type="term" value="C:membrane protein complex"/>
    <property type="evidence" value="ECO:0007669"/>
    <property type="project" value="UniProtKB-ARBA"/>
</dbReference>
<dbReference type="AlphaFoldDB" id="A0A2L2BPS0"/>
<feature type="domain" description="ABC transporter" evidence="4">
    <location>
        <begin position="6"/>
        <end position="235"/>
    </location>
</feature>
<dbReference type="Pfam" id="PF00005">
    <property type="entry name" value="ABC_tran"/>
    <property type="match status" value="1"/>
</dbReference>
<gene>
    <name evidence="5" type="ORF">C3B54_11666</name>
</gene>
<dbReference type="InterPro" id="IPR015854">
    <property type="entry name" value="ABC_transpr_LolD-like"/>
</dbReference>
<dbReference type="SUPFAM" id="SSF52540">
    <property type="entry name" value="P-loop containing nucleoside triphosphate hydrolases"/>
    <property type="match status" value="1"/>
</dbReference>
<dbReference type="PROSITE" id="PS50893">
    <property type="entry name" value="ABC_TRANSPORTER_2"/>
    <property type="match status" value="1"/>
</dbReference>
<dbReference type="InterPro" id="IPR017911">
    <property type="entry name" value="MacB-like_ATP-bd"/>
</dbReference>
<keyword evidence="2" id="KW-0547">Nucleotide-binding</keyword>
<organism evidence="5 6">
    <name type="scientific">Pontimonas salivibrio</name>
    <dbReference type="NCBI Taxonomy" id="1159327"/>
    <lineage>
        <taxon>Bacteria</taxon>
        <taxon>Bacillati</taxon>
        <taxon>Actinomycetota</taxon>
        <taxon>Actinomycetes</taxon>
        <taxon>Micrococcales</taxon>
        <taxon>Microbacteriaceae</taxon>
        <taxon>Pontimonas</taxon>
    </lineage>
</organism>
<evidence type="ECO:0000313" key="5">
    <source>
        <dbReference type="EMBL" id="AVG23648.1"/>
    </source>
</evidence>
<dbReference type="InterPro" id="IPR003593">
    <property type="entry name" value="AAA+_ATPase"/>
</dbReference>
<dbReference type="CDD" id="cd03255">
    <property type="entry name" value="ABC_MJ0796_LolCDE_FtsE"/>
    <property type="match status" value="1"/>
</dbReference>
<dbReference type="GO" id="GO:0005524">
    <property type="term" value="F:ATP binding"/>
    <property type="evidence" value="ECO:0007669"/>
    <property type="project" value="UniProtKB-KW"/>
</dbReference>
<keyword evidence="1" id="KW-0813">Transport</keyword>
<dbReference type="OrthoDB" id="9778572at2"/>
<name>A0A2L2BPS0_9MICO</name>
<evidence type="ECO:0000256" key="1">
    <source>
        <dbReference type="ARBA" id="ARBA00022448"/>
    </source>
</evidence>
<dbReference type="FunFam" id="3.40.50.300:FF:000032">
    <property type="entry name" value="Export ABC transporter ATP-binding protein"/>
    <property type="match status" value="1"/>
</dbReference>
<dbReference type="InterPro" id="IPR003439">
    <property type="entry name" value="ABC_transporter-like_ATP-bd"/>
</dbReference>
<dbReference type="RefSeq" id="WP_104913228.1">
    <property type="nucleotide sequence ID" value="NZ_CP026923.1"/>
</dbReference>
<dbReference type="KEGG" id="psai:C3B54_11666"/>
<keyword evidence="6" id="KW-1185">Reference proteome</keyword>
<evidence type="ECO:0000256" key="2">
    <source>
        <dbReference type="ARBA" id="ARBA00022741"/>
    </source>
</evidence>
<dbReference type="InterPro" id="IPR027417">
    <property type="entry name" value="P-loop_NTPase"/>
</dbReference>
<dbReference type="SMART" id="SM00382">
    <property type="entry name" value="AAA"/>
    <property type="match status" value="1"/>
</dbReference>
<reference evidence="5 6" key="1">
    <citation type="submission" date="2018-02" db="EMBL/GenBank/DDBJ databases">
        <title>Complete genome of the streamlined marine actinobacterium Pontimonas salivibrio CL-TW6 adapted to coastal planktonic lifestype.</title>
        <authorList>
            <person name="Cho B.C."/>
            <person name="Hardies S.C."/>
            <person name="Jang G.I."/>
            <person name="Hwang C.Y."/>
        </authorList>
    </citation>
    <scope>NUCLEOTIDE SEQUENCE [LARGE SCALE GENOMIC DNA]</scope>
    <source>
        <strain evidence="5 6">CL-TW6</strain>
    </source>
</reference>
<dbReference type="GO" id="GO:0005886">
    <property type="term" value="C:plasma membrane"/>
    <property type="evidence" value="ECO:0007669"/>
    <property type="project" value="TreeGrafter"/>
</dbReference>
<evidence type="ECO:0000259" key="4">
    <source>
        <dbReference type="PROSITE" id="PS50893"/>
    </source>
</evidence>
<dbReference type="GO" id="GO:0022857">
    <property type="term" value="F:transmembrane transporter activity"/>
    <property type="evidence" value="ECO:0007669"/>
    <property type="project" value="TreeGrafter"/>
</dbReference>
<keyword evidence="3 5" id="KW-0067">ATP-binding</keyword>
<dbReference type="GO" id="GO:0016887">
    <property type="term" value="F:ATP hydrolysis activity"/>
    <property type="evidence" value="ECO:0007669"/>
    <property type="project" value="InterPro"/>
</dbReference>
<evidence type="ECO:0000256" key="3">
    <source>
        <dbReference type="ARBA" id="ARBA00022840"/>
    </source>
</evidence>
<accession>A0A2L2BPS0</accession>
<sequence>MSDLVVDLRHVRREYQTGDVVTVALADVSFQVDRGEFVAIVGPSGSGKSTLMNLVGCLDRPSSGEVIVAGKNVQDLDDGELTELRSKSIGFVFQQFQLLPLTSAVDNVATPLLYQGVKPREARRRAAEMLTRLGLGERLNFDRARLSGGQQQRVAIARALVTNPDIVLADEPTGALDSASGEAVMNIFKEMNAEGRTIVLITHELDVAAAANRRVHIRDGLIERDERSPLTAASR</sequence>
<proteinExistence type="predicted"/>
<dbReference type="Gene3D" id="3.40.50.300">
    <property type="entry name" value="P-loop containing nucleotide triphosphate hydrolases"/>
    <property type="match status" value="1"/>
</dbReference>
<dbReference type="PANTHER" id="PTHR24220:SF86">
    <property type="entry name" value="ABC TRANSPORTER ABCH.1"/>
    <property type="match status" value="1"/>
</dbReference>
<dbReference type="PANTHER" id="PTHR24220">
    <property type="entry name" value="IMPORT ATP-BINDING PROTEIN"/>
    <property type="match status" value="1"/>
</dbReference>
<evidence type="ECO:0000313" key="6">
    <source>
        <dbReference type="Proteomes" id="UP000243077"/>
    </source>
</evidence>